<keyword evidence="1" id="KW-0723">Serine/threonine-protein kinase</keyword>
<keyword evidence="5 7" id="KW-0067">ATP-binding</keyword>
<feature type="region of interest" description="Disordered" evidence="9">
    <location>
        <begin position="615"/>
        <end position="643"/>
    </location>
</feature>
<dbReference type="InterPro" id="IPR008271">
    <property type="entry name" value="Ser/Thr_kinase_AS"/>
</dbReference>
<feature type="domain" description="Protein kinase" evidence="10">
    <location>
        <begin position="27"/>
        <end position="295"/>
    </location>
</feature>
<evidence type="ECO:0000313" key="13">
    <source>
        <dbReference type="Proteomes" id="UP000722791"/>
    </source>
</evidence>
<feature type="compositionally biased region" description="Low complexity" evidence="9">
    <location>
        <begin position="434"/>
        <end position="443"/>
    </location>
</feature>
<keyword evidence="3 7" id="KW-0547">Nucleotide-binding</keyword>
<keyword evidence="4" id="KW-0418">Kinase</keyword>
<evidence type="ECO:0000256" key="5">
    <source>
        <dbReference type="ARBA" id="ARBA00022840"/>
    </source>
</evidence>
<evidence type="ECO:0000256" key="1">
    <source>
        <dbReference type="ARBA" id="ARBA00022527"/>
    </source>
</evidence>
<dbReference type="Proteomes" id="UP000747110">
    <property type="component" value="Unassembled WGS sequence"/>
</dbReference>
<evidence type="ECO:0000313" key="14">
    <source>
        <dbReference type="Proteomes" id="UP000747110"/>
    </source>
</evidence>
<dbReference type="InterPro" id="IPR000719">
    <property type="entry name" value="Prot_kinase_dom"/>
</dbReference>
<gene>
    <name evidence="11" type="ORF">Vretifemale_346</name>
    <name evidence="12" type="ORF">Vretimale_13525</name>
</gene>
<evidence type="ECO:0000256" key="2">
    <source>
        <dbReference type="ARBA" id="ARBA00022679"/>
    </source>
</evidence>
<feature type="compositionally biased region" description="Low complexity" evidence="9">
    <location>
        <begin position="617"/>
        <end position="632"/>
    </location>
</feature>
<feature type="active site" description="Proton acceptor" evidence="6">
    <location>
        <position position="152"/>
    </location>
</feature>
<dbReference type="SUPFAM" id="SSF56112">
    <property type="entry name" value="Protein kinase-like (PK-like)"/>
    <property type="match status" value="1"/>
</dbReference>
<dbReference type="PROSITE" id="PS00108">
    <property type="entry name" value="PROTEIN_KINASE_ST"/>
    <property type="match status" value="1"/>
</dbReference>
<organism evidence="12 13">
    <name type="scientific">Volvox reticuliferus</name>
    <dbReference type="NCBI Taxonomy" id="1737510"/>
    <lineage>
        <taxon>Eukaryota</taxon>
        <taxon>Viridiplantae</taxon>
        <taxon>Chlorophyta</taxon>
        <taxon>core chlorophytes</taxon>
        <taxon>Chlorophyceae</taxon>
        <taxon>CS clade</taxon>
        <taxon>Chlamydomonadales</taxon>
        <taxon>Volvocaceae</taxon>
        <taxon>Volvox</taxon>
    </lineage>
</organism>
<feature type="binding site" evidence="7">
    <location>
        <position position="170"/>
    </location>
    <ligand>
        <name>ATP</name>
        <dbReference type="ChEBI" id="CHEBI:30616"/>
    </ligand>
</feature>
<dbReference type="AlphaFoldDB" id="A0A8J4GM38"/>
<feature type="region of interest" description="Disordered" evidence="9">
    <location>
        <begin position="421"/>
        <end position="449"/>
    </location>
</feature>
<comment type="caution">
    <text evidence="12">The sequence shown here is derived from an EMBL/GenBank/DDBJ whole genome shotgun (WGS) entry which is preliminary data.</text>
</comment>
<sequence>MAEQRLLAVSPNLPCAMDRQEWSLEDYHICKTLYNGYAAQVYTATCRYSGMEVVLKIYHDVDKAPDVAQHEMYREVAIQSGLQHPNVVHLFGAFEEGDMLVLVQEYVPNGDLLALMQSHGGRVDEATVVKAVLRPLLGALMYLHRWGIVHRDIKPENVLFAADSSIKLADFGLAINMVEERPISRVGTLDYMAPEVLRCPIKQSMAMTPAPGAPARYGFATDVWAVGIVTFELLTGLPPFASDCRYQAESRICSSLPPIFPHSISPMARDFILRALAPIPGDRPTIRQLMEHPWIVNPEACLIGKAGRPHTHAYPFSHPHTQPHLHSQRSGVLQSQPTMSFSPAAASQTLGVAYGSDPPHSAASRAAVAVLPSPRPTAAVSAPPSAASTAAASPAVSPIRQQLPLCQLSAVVASVAATPQGSPVYQTQDHRHQQQQQHKQQPQANPEATTGMAEPVLSIDQQLRALQQQQLLDLSRLPLDQIQGMIKKLQEAMQLAVVQQQQMQQQPQQQPVLQPAGSEASAVDMRNAATVVPGTALAAHSRCSGGSNVVRPAVSTTARPAAAGEDVHMADVAQEVSQEIMPGTGAYTVVSRMQAAAVTAAIPMTARSAAYSCSNSPQQKILHPQQQRQQQELQERPAAGAAAPSTLSMSAAIDSVSHVSAATEYASLCASRRTTADATPRATVAVVASDSPTQVNRVSHQEVTDAPPPVLTRSAEGGSLLQVALLATAHNDDTIARLGLTPRPTCSGGGSGRCSHGGALHEGDGLVYVSIGSSRKAVGVIQSEGNCTGLGLVVRNETELPAWVRRGAS</sequence>
<dbReference type="FunFam" id="1.10.510.10:FF:000813">
    <property type="entry name" value="Aurora-like kinase"/>
    <property type="match status" value="1"/>
</dbReference>
<dbReference type="EMBL" id="BNCQ01000032">
    <property type="protein sequence ID" value="GIM09674.1"/>
    <property type="molecule type" value="Genomic_DNA"/>
</dbReference>
<reference evidence="12" key="1">
    <citation type="journal article" date="2021" name="Proc. Natl. Acad. Sci. U.S.A.">
        <title>Three genomes in the algal genus Volvox reveal the fate of a haploid sex-determining region after a transition to homothallism.</title>
        <authorList>
            <person name="Yamamoto K."/>
            <person name="Hamaji T."/>
            <person name="Kawai-Toyooka H."/>
            <person name="Matsuzaki R."/>
            <person name="Takahashi F."/>
            <person name="Nishimura Y."/>
            <person name="Kawachi M."/>
            <person name="Noguchi H."/>
            <person name="Minakuchi Y."/>
            <person name="Umen J.G."/>
            <person name="Toyoda A."/>
            <person name="Nozaki H."/>
        </authorList>
    </citation>
    <scope>NUCLEOTIDE SEQUENCE</scope>
    <source>
        <strain evidence="12">NIES-3785</strain>
        <strain evidence="11">NIES-3786</strain>
    </source>
</reference>
<name>A0A8J4GM38_9CHLO</name>
<dbReference type="Proteomes" id="UP000722791">
    <property type="component" value="Unassembled WGS sequence"/>
</dbReference>
<keyword evidence="2" id="KW-0808">Transferase</keyword>
<evidence type="ECO:0000256" key="8">
    <source>
        <dbReference type="PIRSR" id="PIRSR630616-3"/>
    </source>
</evidence>
<dbReference type="OrthoDB" id="377346at2759"/>
<dbReference type="PANTHER" id="PTHR24350">
    <property type="entry name" value="SERINE/THREONINE-PROTEIN KINASE IAL-RELATED"/>
    <property type="match status" value="1"/>
</dbReference>
<dbReference type="InterPro" id="IPR030616">
    <property type="entry name" value="Aur-like"/>
</dbReference>
<dbReference type="GO" id="GO:0005524">
    <property type="term" value="F:ATP binding"/>
    <property type="evidence" value="ECO:0007669"/>
    <property type="project" value="UniProtKB-KW"/>
</dbReference>
<proteinExistence type="predicted"/>
<evidence type="ECO:0000256" key="4">
    <source>
        <dbReference type="ARBA" id="ARBA00022777"/>
    </source>
</evidence>
<dbReference type="PROSITE" id="PS50011">
    <property type="entry name" value="PROTEIN_KINASE_DOM"/>
    <property type="match status" value="1"/>
</dbReference>
<dbReference type="SMART" id="SM00220">
    <property type="entry name" value="S_TKc"/>
    <property type="match status" value="1"/>
</dbReference>
<feature type="binding site" evidence="7">
    <location>
        <begin position="156"/>
        <end position="157"/>
    </location>
    <ligand>
        <name>ATP</name>
        <dbReference type="ChEBI" id="CHEBI:30616"/>
    </ligand>
</feature>
<evidence type="ECO:0000256" key="7">
    <source>
        <dbReference type="PIRSR" id="PIRSR630616-2"/>
    </source>
</evidence>
<dbReference type="InterPro" id="IPR011009">
    <property type="entry name" value="Kinase-like_dom_sf"/>
</dbReference>
<dbReference type="Gene3D" id="1.10.510.10">
    <property type="entry name" value="Transferase(Phosphotransferase) domain 1"/>
    <property type="match status" value="1"/>
</dbReference>
<keyword evidence="14" id="KW-1185">Reference proteome</keyword>
<evidence type="ECO:0000256" key="3">
    <source>
        <dbReference type="ARBA" id="ARBA00022741"/>
    </source>
</evidence>
<protein>
    <recommendedName>
        <fullName evidence="10">Protein kinase domain-containing protein</fullName>
    </recommendedName>
</protein>
<dbReference type="Pfam" id="PF00069">
    <property type="entry name" value="Pkinase"/>
    <property type="match status" value="1"/>
</dbReference>
<evidence type="ECO:0000313" key="12">
    <source>
        <dbReference type="EMBL" id="GIM09674.1"/>
    </source>
</evidence>
<feature type="binding site" evidence="7">
    <location>
        <position position="56"/>
    </location>
    <ligand>
        <name>ATP</name>
        <dbReference type="ChEBI" id="CHEBI:30616"/>
    </ligand>
</feature>
<dbReference type="GO" id="GO:0004674">
    <property type="term" value="F:protein serine/threonine kinase activity"/>
    <property type="evidence" value="ECO:0007669"/>
    <property type="project" value="UniProtKB-KW"/>
</dbReference>
<accession>A0A8J4GM38</accession>
<dbReference type="EMBL" id="BNCP01000001">
    <property type="protein sequence ID" value="GIL69392.1"/>
    <property type="molecule type" value="Genomic_DNA"/>
</dbReference>
<evidence type="ECO:0000259" key="10">
    <source>
        <dbReference type="PROSITE" id="PS50011"/>
    </source>
</evidence>
<evidence type="ECO:0000256" key="9">
    <source>
        <dbReference type="SAM" id="MobiDB-lite"/>
    </source>
</evidence>
<evidence type="ECO:0000256" key="6">
    <source>
        <dbReference type="PIRSR" id="PIRSR630616-1"/>
    </source>
</evidence>
<evidence type="ECO:0000313" key="11">
    <source>
        <dbReference type="EMBL" id="GIL69392.1"/>
    </source>
</evidence>
<feature type="cross-link" description="Glycyl lysine isopeptide (Lys-Gly) (interchain with G-Cter in SUMO2)" evidence="8">
    <location>
        <position position="154"/>
    </location>
</feature>